<dbReference type="Gene3D" id="1.20.58.370">
    <property type="entry name" value="MalF N-terminal region-like"/>
    <property type="match status" value="1"/>
</dbReference>
<evidence type="ECO:0000256" key="10">
    <source>
        <dbReference type="RuleBase" id="RU367050"/>
    </source>
</evidence>
<keyword evidence="3 9" id="KW-0813">Transport</keyword>
<proteinExistence type="inferred from homology"/>
<feature type="transmembrane region" description="Helical" evidence="9">
    <location>
        <begin position="497"/>
        <end position="519"/>
    </location>
</feature>
<dbReference type="Gene3D" id="3.10.650.10">
    <property type="entry name" value="MalF N-terminal region-like"/>
    <property type="match status" value="1"/>
</dbReference>
<name>A0A552WRW1_9MICO</name>
<feature type="transmembrane region" description="Helical" evidence="9">
    <location>
        <begin position="81"/>
        <end position="102"/>
    </location>
</feature>
<feature type="domain" description="ABC transmembrane type-1" evidence="11">
    <location>
        <begin position="297"/>
        <end position="518"/>
    </location>
</feature>
<evidence type="ECO:0000256" key="2">
    <source>
        <dbReference type="ARBA" id="ARBA00009047"/>
    </source>
</evidence>
<dbReference type="InterPro" id="IPR000515">
    <property type="entry name" value="MetI-like"/>
</dbReference>
<keyword evidence="8 9" id="KW-0472">Membrane</keyword>
<comment type="caution">
    <text evidence="12">The sequence shown here is derived from an EMBL/GenBank/DDBJ whole genome shotgun (WGS) entry which is preliminary data.</text>
</comment>
<dbReference type="Proteomes" id="UP000318693">
    <property type="component" value="Unassembled WGS sequence"/>
</dbReference>
<evidence type="ECO:0000313" key="12">
    <source>
        <dbReference type="EMBL" id="TRW45445.1"/>
    </source>
</evidence>
<dbReference type="Gene3D" id="2.40.430.10">
    <property type="entry name" value="D-maltodextrin-binding protein, MBP"/>
    <property type="match status" value="1"/>
</dbReference>
<dbReference type="PROSITE" id="PS50928">
    <property type="entry name" value="ABC_TM1"/>
    <property type="match status" value="1"/>
</dbReference>
<dbReference type="PANTHER" id="PTHR47314">
    <property type="entry name" value="MALTOSE/MALTODEXTRIN TRANSPORT SYSTEM PERMEASE PROTEIN MALF"/>
    <property type="match status" value="1"/>
</dbReference>
<organism evidence="12 13">
    <name type="scientific">Georgenia yuyongxinii</name>
    <dbReference type="NCBI Taxonomy" id="2589797"/>
    <lineage>
        <taxon>Bacteria</taxon>
        <taxon>Bacillati</taxon>
        <taxon>Actinomycetota</taxon>
        <taxon>Actinomycetes</taxon>
        <taxon>Micrococcales</taxon>
        <taxon>Bogoriellaceae</taxon>
        <taxon>Georgenia</taxon>
    </lineage>
</organism>
<dbReference type="GO" id="GO:0015423">
    <property type="term" value="F:ABC-type maltose transporter activity"/>
    <property type="evidence" value="ECO:0007669"/>
    <property type="project" value="TreeGrafter"/>
</dbReference>
<feature type="transmembrane region" description="Helical" evidence="9">
    <location>
        <begin position="296"/>
        <end position="320"/>
    </location>
</feature>
<comment type="similarity">
    <text evidence="2 10">Belongs to the binding-protein-dependent transport system permease family. MalFG subfamily.</text>
</comment>
<dbReference type="InterPro" id="IPR035277">
    <property type="entry name" value="MalF_N"/>
</dbReference>
<feature type="transmembrane region" description="Helical" evidence="9">
    <location>
        <begin position="52"/>
        <end position="72"/>
    </location>
</feature>
<keyword evidence="13" id="KW-1185">Reference proteome</keyword>
<sequence>MRRPAADLPRPDLPRTDSHARRYGPGFLAKLAAVGVVDALGVYGIFAASAVSHWGIVAVLAVAVVAVNWVYFSRRTVPAKYLVPGLLFLLIFQLFVMAYTGYVSFTNYGDGHNSTKEDAVTAILLQNDRRVEGSPTVPLVVVREGETLGFAVVQQDGDVAVGSAEEPLAVVDDAVVEGDRITAVPGWEVLPFGEVARIQQEVTGLRVPLTEDPHDGAVRTQNGSSGFVSRSFYTYDAAADTMTNTDDGTVYRPSDSGSFVAEDGRALTPGWRVPVGLDNYVEMFTSSRVSGPFFQVLAWTFAFAALSVLTTFALGLFLAMVFNDPRVRGRRLYRVALILPYAIPGFLGTLVWRGMLNERFGFLNEVILGGASIPWLNDPWLAKLSVIGVNLWIGFPYMFLICTGALQSIPGDVIESARMDGAGRLRIFRSITLPLLLVSTAPLLIASFAFNFNNFNIIYMLTGGGPNFPDAPIPLGATDILITMVYATAFEGGQRDYGLASAMSIVIFIIVGFVAWLGFRQTRKLEEI</sequence>
<keyword evidence="7 9" id="KW-1133">Transmembrane helix</keyword>
<evidence type="ECO:0000313" key="13">
    <source>
        <dbReference type="Proteomes" id="UP000318693"/>
    </source>
</evidence>
<evidence type="ECO:0000256" key="1">
    <source>
        <dbReference type="ARBA" id="ARBA00004651"/>
    </source>
</evidence>
<dbReference type="Pfam" id="PF00528">
    <property type="entry name" value="BPD_transp_1"/>
    <property type="match status" value="1"/>
</dbReference>
<evidence type="ECO:0000256" key="5">
    <source>
        <dbReference type="ARBA" id="ARBA00022597"/>
    </source>
</evidence>
<dbReference type="AlphaFoldDB" id="A0A552WRW1"/>
<feature type="transmembrane region" description="Helical" evidence="9">
    <location>
        <begin position="384"/>
        <end position="406"/>
    </location>
</feature>
<keyword evidence="6 9" id="KW-0812">Transmembrane</keyword>
<accession>A0A552WRW1</accession>
<comment type="function">
    <text evidence="10">Part of the ABC transporter complex MalEFGK involved in maltose/maltodextrin import. Probably responsible for the translocation of the substrate across the membrane.</text>
</comment>
<keyword evidence="5 10" id="KW-0762">Sugar transport</keyword>
<dbReference type="GO" id="GO:1990060">
    <property type="term" value="C:maltose transport complex"/>
    <property type="evidence" value="ECO:0007669"/>
    <property type="project" value="TreeGrafter"/>
</dbReference>
<dbReference type="InterPro" id="IPR032550">
    <property type="entry name" value="TM_PBP2_N"/>
</dbReference>
<evidence type="ECO:0000256" key="8">
    <source>
        <dbReference type="ARBA" id="ARBA00023136"/>
    </source>
</evidence>
<feature type="transmembrane region" description="Helical" evidence="9">
    <location>
        <begin position="427"/>
        <end position="451"/>
    </location>
</feature>
<dbReference type="PANTHER" id="PTHR47314:SF1">
    <property type="entry name" value="MALTOSE_MALTODEXTRIN TRANSPORT SYSTEM PERMEASE PROTEIN MALF"/>
    <property type="match status" value="1"/>
</dbReference>
<evidence type="ECO:0000256" key="3">
    <source>
        <dbReference type="ARBA" id="ARBA00022448"/>
    </source>
</evidence>
<keyword evidence="4 10" id="KW-1003">Cell membrane</keyword>
<dbReference type="EMBL" id="VJXR01000023">
    <property type="protein sequence ID" value="TRW45445.1"/>
    <property type="molecule type" value="Genomic_DNA"/>
</dbReference>
<feature type="transmembrane region" description="Helical" evidence="9">
    <location>
        <begin position="27"/>
        <end position="46"/>
    </location>
</feature>
<gene>
    <name evidence="12" type="ORF">FJ693_09505</name>
</gene>
<feature type="transmembrane region" description="Helical" evidence="9">
    <location>
        <begin position="332"/>
        <end position="352"/>
    </location>
</feature>
<protein>
    <recommendedName>
        <fullName evidence="10">Maltose/maltodextrin transport system permease protein</fullName>
    </recommendedName>
</protein>
<evidence type="ECO:0000256" key="9">
    <source>
        <dbReference type="RuleBase" id="RU363032"/>
    </source>
</evidence>
<evidence type="ECO:0000259" key="11">
    <source>
        <dbReference type="PROSITE" id="PS50928"/>
    </source>
</evidence>
<comment type="subcellular location">
    <subcellularLocation>
        <location evidence="1 9">Cell membrane</location>
        <topology evidence="1 9">Multi-pass membrane protein</topology>
    </subcellularLocation>
</comment>
<dbReference type="SUPFAM" id="SSF161098">
    <property type="entry name" value="MetI-like"/>
    <property type="match status" value="1"/>
</dbReference>
<dbReference type="InterPro" id="IPR035906">
    <property type="entry name" value="MetI-like_sf"/>
</dbReference>
<evidence type="ECO:0000256" key="6">
    <source>
        <dbReference type="ARBA" id="ARBA00022692"/>
    </source>
</evidence>
<dbReference type="GO" id="GO:0042956">
    <property type="term" value="P:maltodextrin transmembrane transport"/>
    <property type="evidence" value="ECO:0007669"/>
    <property type="project" value="TreeGrafter"/>
</dbReference>
<evidence type="ECO:0000256" key="7">
    <source>
        <dbReference type="ARBA" id="ARBA00022989"/>
    </source>
</evidence>
<dbReference type="Pfam" id="PF16296">
    <property type="entry name" value="TM_PBP2_N"/>
    <property type="match status" value="1"/>
</dbReference>
<dbReference type="CDD" id="cd06261">
    <property type="entry name" value="TM_PBP2"/>
    <property type="match status" value="1"/>
</dbReference>
<dbReference type="Gene3D" id="1.10.3720.10">
    <property type="entry name" value="MetI-like"/>
    <property type="match status" value="1"/>
</dbReference>
<dbReference type="SUPFAM" id="SSF160964">
    <property type="entry name" value="MalF N-terminal region-like"/>
    <property type="match status" value="1"/>
</dbReference>
<reference evidence="12 13" key="1">
    <citation type="submission" date="2019-07" db="EMBL/GenBank/DDBJ databases">
        <title>Georgenia wutianyii sp. nov. and Georgenia *** sp. nov. isolated from plateau pika (Ochotona curzoniae) in the Qinghai-Tibet plateau of China.</title>
        <authorList>
            <person name="Tian Z."/>
        </authorList>
    </citation>
    <scope>NUCLEOTIDE SEQUENCE [LARGE SCALE GENOMIC DNA]</scope>
    <source>
        <strain evidence="12 13">Z446</strain>
    </source>
</reference>
<evidence type="ECO:0000256" key="4">
    <source>
        <dbReference type="ARBA" id="ARBA00022475"/>
    </source>
</evidence>
<dbReference type="InterPro" id="IPR047103">
    <property type="entry name" value="MalF_P2_sf"/>
</dbReference>